<dbReference type="SMART" id="SM00028">
    <property type="entry name" value="TPR"/>
    <property type="match status" value="2"/>
</dbReference>
<dbReference type="Gene3D" id="1.25.40.10">
    <property type="entry name" value="Tetratricopeptide repeat domain"/>
    <property type="match status" value="1"/>
</dbReference>
<organism evidence="13 14">
    <name type="scientific">Paralvinella palmiformis</name>
    <dbReference type="NCBI Taxonomy" id="53620"/>
    <lineage>
        <taxon>Eukaryota</taxon>
        <taxon>Metazoa</taxon>
        <taxon>Spiralia</taxon>
        <taxon>Lophotrochozoa</taxon>
        <taxon>Annelida</taxon>
        <taxon>Polychaeta</taxon>
        <taxon>Sedentaria</taxon>
        <taxon>Canalipalpata</taxon>
        <taxon>Terebellida</taxon>
        <taxon>Terebelliformia</taxon>
        <taxon>Alvinellidae</taxon>
        <taxon>Paralvinella</taxon>
    </lineage>
</organism>
<dbReference type="SUPFAM" id="SSF48452">
    <property type="entry name" value="TPR-like"/>
    <property type="match status" value="1"/>
</dbReference>
<evidence type="ECO:0000256" key="4">
    <source>
        <dbReference type="ARBA" id="ARBA00022723"/>
    </source>
</evidence>
<feature type="domain" description="SET" evidence="11">
    <location>
        <begin position="251"/>
        <end position="535"/>
    </location>
</feature>
<dbReference type="InterPro" id="IPR044421">
    <property type="entry name" value="SMYD4_SET"/>
</dbReference>
<keyword evidence="1" id="KW-0489">Methyltransferase</keyword>
<dbReference type="AlphaFoldDB" id="A0AAD9JGL2"/>
<keyword evidence="3" id="KW-0949">S-adenosyl-L-methionine</keyword>
<gene>
    <name evidence="13" type="ORF">LSH36_330g04048</name>
</gene>
<dbReference type="SUPFAM" id="SSF82199">
    <property type="entry name" value="SET domain"/>
    <property type="match status" value="1"/>
</dbReference>
<dbReference type="InterPro" id="IPR019734">
    <property type="entry name" value="TPR_rpt"/>
</dbReference>
<evidence type="ECO:0000259" key="12">
    <source>
        <dbReference type="PROSITE" id="PS50865"/>
    </source>
</evidence>
<comment type="function">
    <text evidence="7">Protein-lysine N-methyltransferase. Monomethylates PRMT5, modulating its transcriptional activity. May also act as a histone methyltransferase. Plays a critical role in cardiac development. Acts as a key epigenetic regulator of gene expression during cardiac development via its dual activities as a methyltransferase and negative regulator of HDAC1.</text>
</comment>
<dbReference type="PANTHER" id="PTHR46165:SF7">
    <property type="entry name" value="SET AND MYND DOMAIN-CONTAINING PROTEIN 4"/>
    <property type="match status" value="1"/>
</dbReference>
<name>A0AAD9JGL2_9ANNE</name>
<evidence type="ECO:0000256" key="9">
    <source>
        <dbReference type="ARBA" id="ARBA00093680"/>
    </source>
</evidence>
<dbReference type="PANTHER" id="PTHR46165">
    <property type="entry name" value="SET AND MYND DOMAIN-CONTAINING PROTEIN 4"/>
    <property type="match status" value="1"/>
</dbReference>
<evidence type="ECO:0000259" key="11">
    <source>
        <dbReference type="PROSITE" id="PS50280"/>
    </source>
</evidence>
<dbReference type="InterPro" id="IPR001214">
    <property type="entry name" value="SET_dom"/>
</dbReference>
<dbReference type="InterPro" id="IPR052097">
    <property type="entry name" value="SET-MYND_domain_protein"/>
</dbReference>
<evidence type="ECO:0000313" key="14">
    <source>
        <dbReference type="Proteomes" id="UP001208570"/>
    </source>
</evidence>
<dbReference type="Gene3D" id="6.10.140.2220">
    <property type="match status" value="1"/>
</dbReference>
<dbReference type="Gene3D" id="2.170.270.10">
    <property type="entry name" value="SET domain"/>
    <property type="match status" value="1"/>
</dbReference>
<dbReference type="GO" id="GO:0008270">
    <property type="term" value="F:zinc ion binding"/>
    <property type="evidence" value="ECO:0007669"/>
    <property type="project" value="UniProtKB-KW"/>
</dbReference>
<dbReference type="Gene3D" id="1.10.220.160">
    <property type="match status" value="1"/>
</dbReference>
<dbReference type="InterPro" id="IPR002893">
    <property type="entry name" value="Znf_MYND"/>
</dbReference>
<dbReference type="SUPFAM" id="SSF144232">
    <property type="entry name" value="HIT/MYND zinc finger-like"/>
    <property type="match status" value="1"/>
</dbReference>
<feature type="domain" description="MYND-type" evidence="12">
    <location>
        <begin position="296"/>
        <end position="335"/>
    </location>
</feature>
<dbReference type="GO" id="GO:0008168">
    <property type="term" value="F:methyltransferase activity"/>
    <property type="evidence" value="ECO:0007669"/>
    <property type="project" value="UniProtKB-KW"/>
</dbReference>
<evidence type="ECO:0000256" key="6">
    <source>
        <dbReference type="ARBA" id="ARBA00022833"/>
    </source>
</evidence>
<evidence type="ECO:0000256" key="2">
    <source>
        <dbReference type="ARBA" id="ARBA00022679"/>
    </source>
</evidence>
<dbReference type="Proteomes" id="UP001208570">
    <property type="component" value="Unassembled WGS sequence"/>
</dbReference>
<evidence type="ECO:0000256" key="5">
    <source>
        <dbReference type="ARBA" id="ARBA00022771"/>
    </source>
</evidence>
<dbReference type="InterPro" id="IPR046341">
    <property type="entry name" value="SET_dom_sf"/>
</dbReference>
<dbReference type="Pfam" id="PF00856">
    <property type="entry name" value="SET"/>
    <property type="match status" value="1"/>
</dbReference>
<evidence type="ECO:0000313" key="13">
    <source>
        <dbReference type="EMBL" id="KAK2152372.1"/>
    </source>
</evidence>
<dbReference type="GO" id="GO:0042826">
    <property type="term" value="F:histone deacetylase binding"/>
    <property type="evidence" value="ECO:0007669"/>
    <property type="project" value="TreeGrafter"/>
</dbReference>
<keyword evidence="5 10" id="KW-0863">Zinc-finger</keyword>
<comment type="caution">
    <text evidence="13">The sequence shown here is derived from an EMBL/GenBank/DDBJ whole genome shotgun (WGS) entry which is preliminary data.</text>
</comment>
<dbReference type="InterPro" id="IPR011990">
    <property type="entry name" value="TPR-like_helical_dom_sf"/>
</dbReference>
<dbReference type="EMBL" id="JAODUP010000330">
    <property type="protein sequence ID" value="KAK2152372.1"/>
    <property type="molecule type" value="Genomic_DNA"/>
</dbReference>
<evidence type="ECO:0000256" key="8">
    <source>
        <dbReference type="ARBA" id="ARBA00093635"/>
    </source>
</evidence>
<evidence type="ECO:0000256" key="1">
    <source>
        <dbReference type="ARBA" id="ARBA00022603"/>
    </source>
</evidence>
<proteinExistence type="predicted"/>
<evidence type="ECO:0000256" key="3">
    <source>
        <dbReference type="ARBA" id="ARBA00022691"/>
    </source>
</evidence>
<reference evidence="13" key="1">
    <citation type="journal article" date="2023" name="Mol. Biol. Evol.">
        <title>Third-Generation Sequencing Reveals the Adaptive Role of the Epigenome in Three Deep-Sea Polychaetes.</title>
        <authorList>
            <person name="Perez M."/>
            <person name="Aroh O."/>
            <person name="Sun Y."/>
            <person name="Lan Y."/>
            <person name="Juniper S.K."/>
            <person name="Young C.R."/>
            <person name="Angers B."/>
            <person name="Qian P.Y."/>
        </authorList>
    </citation>
    <scope>NUCLEOTIDE SEQUENCE</scope>
    <source>
        <strain evidence="13">P08H-3</strain>
    </source>
</reference>
<keyword evidence="14" id="KW-1185">Reference proteome</keyword>
<dbReference type="CDD" id="cd10536">
    <property type="entry name" value="SET_SMYD4"/>
    <property type="match status" value="1"/>
</dbReference>
<dbReference type="GO" id="GO:0032259">
    <property type="term" value="P:methylation"/>
    <property type="evidence" value="ECO:0007669"/>
    <property type="project" value="UniProtKB-KW"/>
</dbReference>
<protein>
    <recommendedName>
        <fullName evidence="8">Protein-lysine N-methyltransferase SMYD4</fullName>
    </recommendedName>
    <alternativeName>
        <fullName evidence="9">SET and MYND domain-containing protein 4</fullName>
    </alternativeName>
</protein>
<evidence type="ECO:0000256" key="7">
    <source>
        <dbReference type="ARBA" id="ARBA00093423"/>
    </source>
</evidence>
<keyword evidence="4" id="KW-0479">Metal-binding</keyword>
<evidence type="ECO:0000256" key="10">
    <source>
        <dbReference type="PROSITE-ProRule" id="PRU00134"/>
    </source>
</evidence>
<dbReference type="GO" id="GO:0005634">
    <property type="term" value="C:nucleus"/>
    <property type="evidence" value="ECO:0007669"/>
    <property type="project" value="TreeGrafter"/>
</dbReference>
<dbReference type="PROSITE" id="PS50865">
    <property type="entry name" value="ZF_MYND_2"/>
    <property type="match status" value="1"/>
</dbReference>
<dbReference type="PROSITE" id="PS50280">
    <property type="entry name" value="SET"/>
    <property type="match status" value="1"/>
</dbReference>
<dbReference type="GO" id="GO:0005737">
    <property type="term" value="C:cytoplasm"/>
    <property type="evidence" value="ECO:0007669"/>
    <property type="project" value="TreeGrafter"/>
</dbReference>
<accession>A0AAD9JGL2</accession>
<keyword evidence="2" id="KW-0808">Transferase</keyword>
<keyword evidence="6" id="KW-0862">Zinc</keyword>
<sequence length="681" mass="77294">MDKKLDNLFDDQFTRLVTTLTSQGRLDAISKEFAEKKSDEERMSFILGLDAVQQHVVVPELQETKSSEVASRFRTEGNQLFCQKKYEASVACYTRSVLHAPHYHHQPSDCPDSELALAYANRSAALFHLEQWLDCLADIGHALHCSYPRRLGYKLYTRKGQCLTRLGRYEDAVKSFRSSKEAISDAGLDSRRRTTLTQQLDGFIEKGLEAAKCTELLGNVGADPFFSVCSDRLQPELAKDCRNGIFPSLSASCDVTFSPDRGRYLVAKRDILPGEVVLVEKPYSSILLPDNYAHYCHYCYKFCYSLAPCPKCTEALYCSDACRMASLKSYHGYECGLLGVLQRSGVGKFGHLALRTILQVSCVDVIRYRNMLTRGEFNSITTPLLQGCDLDGLYLPTNYRTIHCLITHSDDRAVSDLFRRSVMADFLLKCAKEVRYFDDCSESPNDDVLPFVGGLLLSHLQSFPCNAHEIAEFELDKENLVESAPRELGAAIYSTLSLFNHSCDPAVNRNFYGDVCVVRAIKTIRRSDEISDNYGAVYAVHPREQRRRLLESQYYFRCNCEPCRCDWPLYPCIEDVRPTWRCTGCRASMSDDDSGLLTCERCPCRKSTSERLSTLVSSQEKYEAAFEKLMTCDVDRSLAGLLEYLRVLDNNICLPWREYNNCQEAVKQCFSVMSNCHVIKK</sequence>